<dbReference type="Pfam" id="PF04101">
    <property type="entry name" value="Glyco_tran_28_C"/>
    <property type="match status" value="1"/>
</dbReference>
<dbReference type="EC" id="2.4.1.46" evidence="2"/>
<comment type="caution">
    <text evidence="8">The sequence shown here is derived from an EMBL/GenBank/DDBJ whole genome shotgun (WGS) entry which is preliminary data.</text>
</comment>
<dbReference type="InterPro" id="IPR050519">
    <property type="entry name" value="Glycosyltransf_28_UgtP"/>
</dbReference>
<evidence type="ECO:0000256" key="1">
    <source>
        <dbReference type="ARBA" id="ARBA00006962"/>
    </source>
</evidence>
<organism evidence="8 9">
    <name type="scientific">Populus alba x Populus x berolinensis</name>
    <dbReference type="NCBI Taxonomy" id="444605"/>
    <lineage>
        <taxon>Eukaryota</taxon>
        <taxon>Viridiplantae</taxon>
        <taxon>Streptophyta</taxon>
        <taxon>Embryophyta</taxon>
        <taxon>Tracheophyta</taxon>
        <taxon>Spermatophyta</taxon>
        <taxon>Magnoliopsida</taxon>
        <taxon>eudicotyledons</taxon>
        <taxon>Gunneridae</taxon>
        <taxon>Pentapetalae</taxon>
        <taxon>rosids</taxon>
        <taxon>fabids</taxon>
        <taxon>Malpighiales</taxon>
        <taxon>Salicaceae</taxon>
        <taxon>Saliceae</taxon>
        <taxon>Populus</taxon>
    </lineage>
</organism>
<evidence type="ECO:0000256" key="3">
    <source>
        <dbReference type="ARBA" id="ARBA00022676"/>
    </source>
</evidence>
<dbReference type="Pfam" id="PF06925">
    <property type="entry name" value="MGDG_synth"/>
    <property type="match status" value="1"/>
</dbReference>
<sequence>MHNPSAVTTTQESGCVFEFVALMGGFAFNRAVQSINSNGLSFSRSDFLFFDSPVGLKTRKVNASLSLSSISGFRSVWSEFNRTIRLHSERIPIGFASVQIGSGDNNGNNNIGSNDGNNTNGLRDDGCGVLVDDGVRLNGVEGGSPKRVLILMSDTGGGHRASAEAIRAAFNEEFGDDYQVFITDLWSEHTPWPFNQLPRSYNFLVKHEALWKMTYYGTAPRVIHQSNFAATSTFIAREVAKGLMKYQPDIIISVHPLMQHVPLHILRAKGLLQKIVFTTVVTDLSTCHPTWFHKLVTRCYCPSTDVSKRAMKAGLKPSQIKVYGLPVRPSFVKPVRPKGELRRELGMDEDLPAVLLMGGGEGMGPIEATARALADSLYDENLGKPKGQVLVICGRNKKLTNRLLSIDWKVLVKVEGFVTKMEEYMGACDCIITKAGPGTIAEAMIRGLPIILNDYIAGQVSRLNLFIRKSLIGKPAMPKDPKIAIPDNCRMRPEVGNVPHVVENGCGKFSKSPKEIAKIVAEWFGPKADELKAMSQNALKLARPDSVFKIVHDLHELVRHRNFVPQYSSAT</sequence>
<accession>A0AAD6LA88</accession>
<dbReference type="GO" id="GO:0031969">
    <property type="term" value="C:chloroplast membrane"/>
    <property type="evidence" value="ECO:0007669"/>
    <property type="project" value="UniProtKB-SubCell"/>
</dbReference>
<feature type="domain" description="Diacylglycerol glucosyltransferase N-terminal" evidence="7">
    <location>
        <begin position="159"/>
        <end position="327"/>
    </location>
</feature>
<dbReference type="GO" id="GO:0009247">
    <property type="term" value="P:glycolipid biosynthetic process"/>
    <property type="evidence" value="ECO:0007669"/>
    <property type="project" value="InterPro"/>
</dbReference>
<dbReference type="Gene3D" id="3.40.50.2000">
    <property type="entry name" value="Glycogen Phosphorylase B"/>
    <property type="match status" value="1"/>
</dbReference>
<dbReference type="InterPro" id="IPR007235">
    <property type="entry name" value="Glyco_trans_28_C"/>
</dbReference>
<dbReference type="CDD" id="cd17507">
    <property type="entry name" value="GT28_Beta-DGS-like"/>
    <property type="match status" value="1"/>
</dbReference>
<proteinExistence type="inferred from homology"/>
<dbReference type="PANTHER" id="PTHR43025:SF3">
    <property type="entry name" value="MONOGALACTOSYLDIACYLGLYCEROL SYNTHASE 1, CHLOROPLASTIC"/>
    <property type="match status" value="1"/>
</dbReference>
<gene>
    <name evidence="8" type="ORF">NC653_039046</name>
</gene>
<evidence type="ECO:0000259" key="7">
    <source>
        <dbReference type="Pfam" id="PF06925"/>
    </source>
</evidence>
<dbReference type="Proteomes" id="UP001164929">
    <property type="component" value="Chromosome 18"/>
</dbReference>
<dbReference type="SUPFAM" id="SSF53756">
    <property type="entry name" value="UDP-Glycosyltransferase/glycogen phosphorylase"/>
    <property type="match status" value="1"/>
</dbReference>
<reference evidence="8 9" key="1">
    <citation type="journal article" date="2023" name="Mol. Ecol. Resour.">
        <title>Chromosome-level genome assembly of a triploid poplar Populus alba 'Berolinensis'.</title>
        <authorList>
            <person name="Chen S."/>
            <person name="Yu Y."/>
            <person name="Wang X."/>
            <person name="Wang S."/>
            <person name="Zhang T."/>
            <person name="Zhou Y."/>
            <person name="He R."/>
            <person name="Meng N."/>
            <person name="Wang Y."/>
            <person name="Liu W."/>
            <person name="Liu Z."/>
            <person name="Liu J."/>
            <person name="Guo Q."/>
            <person name="Huang H."/>
            <person name="Sederoff R.R."/>
            <person name="Wang G."/>
            <person name="Qu G."/>
            <person name="Chen S."/>
        </authorList>
    </citation>
    <scope>NUCLEOTIDE SEQUENCE [LARGE SCALE GENOMIC DNA]</scope>
    <source>
        <strain evidence="8">SC-2020</strain>
    </source>
</reference>
<keyword evidence="9" id="KW-1185">Reference proteome</keyword>
<dbReference type="PANTHER" id="PTHR43025">
    <property type="entry name" value="MONOGALACTOSYLDIACYLGLYCEROL SYNTHASE"/>
    <property type="match status" value="1"/>
</dbReference>
<evidence type="ECO:0000256" key="5">
    <source>
        <dbReference type="ARBA" id="ARBA00046299"/>
    </source>
</evidence>
<feature type="domain" description="Glycosyl transferase family 28 C-terminal" evidence="6">
    <location>
        <begin position="354"/>
        <end position="452"/>
    </location>
</feature>
<evidence type="ECO:0000313" key="8">
    <source>
        <dbReference type="EMBL" id="KAJ6957002.1"/>
    </source>
</evidence>
<name>A0AAD6LA88_9ROSI</name>
<evidence type="ECO:0000313" key="9">
    <source>
        <dbReference type="Proteomes" id="UP001164929"/>
    </source>
</evidence>
<keyword evidence="3" id="KW-0328">Glycosyltransferase</keyword>
<dbReference type="EMBL" id="JAQIZT010000018">
    <property type="protein sequence ID" value="KAJ6957002.1"/>
    <property type="molecule type" value="Genomic_DNA"/>
</dbReference>
<evidence type="ECO:0000256" key="4">
    <source>
        <dbReference type="ARBA" id="ARBA00022679"/>
    </source>
</evidence>
<dbReference type="InterPro" id="IPR009695">
    <property type="entry name" value="Diacylglyc_glucosyltr_N"/>
</dbReference>
<comment type="subcellular location">
    <subcellularLocation>
        <location evidence="5">Plastid</location>
        <location evidence="5">Chloroplast membrane</location>
    </subcellularLocation>
</comment>
<evidence type="ECO:0000256" key="2">
    <source>
        <dbReference type="ARBA" id="ARBA00012615"/>
    </source>
</evidence>
<keyword evidence="4" id="KW-0808">Transferase</keyword>
<dbReference type="GO" id="GO:0046509">
    <property type="term" value="F:1,2-diacylglycerol 3-beta-galactosyltransferase activity"/>
    <property type="evidence" value="ECO:0007669"/>
    <property type="project" value="UniProtKB-EC"/>
</dbReference>
<dbReference type="AlphaFoldDB" id="A0AAD6LA88"/>
<comment type="similarity">
    <text evidence="1">Belongs to the glycosyltransferase 28 family.</text>
</comment>
<protein>
    <recommendedName>
        <fullName evidence="2">monogalactosyldiacylglycerol synthase</fullName>
        <ecNumber evidence="2">2.4.1.46</ecNumber>
    </recommendedName>
</protein>
<evidence type="ECO:0000259" key="6">
    <source>
        <dbReference type="Pfam" id="PF04101"/>
    </source>
</evidence>